<evidence type="ECO:0000313" key="2">
    <source>
        <dbReference type="Proteomes" id="UP000252357"/>
    </source>
</evidence>
<proteinExistence type="predicted"/>
<sequence length="413" mass="46991">MRHTLYLRGGLLPATWLDQLVTPAQSQSLAHALGLNRPKGTAHSIADTQTTRLWRTLLNRASHTLHDHCTRAHQPTSFFDDWLKQHFFSAATHSADLPYATLRLHQAKNLPPAVALQNPAAYQWFCCDPVHLQLTTSHVELGQTITTMSTEEADALARAIEPILLAANLFLWCPTPDQWLLASPLNADGSPNLNLRTCHPTLAKDNNIHDFLPRDYSPKIHQPANKHGTARQWRRILNEIEMTWHDHPVNQSRQAQQLPAINSVWLYGSSLIQEHELPHSPFLQIQSNDATVNQIRASLGPQTDHAIAVEQSLYLYNDCWQATQQNDDRQWIKAWHTNLINYIEPHLALLRQGVIDELELLIDQVDACQQLTLGRFQLHQFWRDWPFLLQPAAKLSDRLIQFLAADAESSDPA</sequence>
<gene>
    <name evidence="1" type="ORF">DU000_02480</name>
</gene>
<dbReference type="OrthoDB" id="5295974at2"/>
<comment type="caution">
    <text evidence="1">The sequence shown here is derived from an EMBL/GenBank/DDBJ whole genome shotgun (WGS) entry which is preliminary data.</text>
</comment>
<dbReference type="AlphaFoldDB" id="A0A368L7S0"/>
<organism evidence="1 2">
    <name type="scientific">Parvibium lacunae</name>
    <dbReference type="NCBI Taxonomy" id="1888893"/>
    <lineage>
        <taxon>Bacteria</taxon>
        <taxon>Pseudomonadati</taxon>
        <taxon>Pseudomonadota</taxon>
        <taxon>Betaproteobacteria</taxon>
        <taxon>Burkholderiales</taxon>
        <taxon>Alcaligenaceae</taxon>
        <taxon>Parvibium</taxon>
    </lineage>
</organism>
<dbReference type="EMBL" id="QPGB01000001">
    <property type="protein sequence ID" value="RCS59602.1"/>
    <property type="molecule type" value="Genomic_DNA"/>
</dbReference>
<reference evidence="1 2" key="1">
    <citation type="journal article" date="2018" name="Int. J. Syst. Evol. Microbiol.">
        <title>Parvibium lacunae gen. nov., sp. nov., a new member of the family Alcaligenaceae isolated from a freshwater pond.</title>
        <authorList>
            <person name="Chen W.M."/>
            <person name="Xie P.B."/>
            <person name="Hsu M.Y."/>
            <person name="Sheu S.Y."/>
        </authorList>
    </citation>
    <scope>NUCLEOTIDE SEQUENCE [LARGE SCALE GENOMIC DNA]</scope>
    <source>
        <strain evidence="1 2">KMB9</strain>
    </source>
</reference>
<keyword evidence="2" id="KW-1185">Reference proteome</keyword>
<dbReference type="Proteomes" id="UP000252357">
    <property type="component" value="Unassembled WGS sequence"/>
</dbReference>
<accession>A0A368L7S0</accession>
<name>A0A368L7S0_9BURK</name>
<dbReference type="RefSeq" id="WP_114401752.1">
    <property type="nucleotide sequence ID" value="NZ_QPGB01000001.1"/>
</dbReference>
<evidence type="ECO:0000313" key="1">
    <source>
        <dbReference type="EMBL" id="RCS59602.1"/>
    </source>
</evidence>
<protein>
    <submittedName>
        <fullName evidence="1">Uncharacterized protein</fullName>
    </submittedName>
</protein>